<proteinExistence type="predicted"/>
<keyword evidence="2" id="KW-1185">Reference proteome</keyword>
<evidence type="ECO:0000313" key="2">
    <source>
        <dbReference type="Proteomes" id="UP000054359"/>
    </source>
</evidence>
<accession>A0A087TQQ7</accession>
<dbReference type="OrthoDB" id="3444765at2759"/>
<sequence length="85" mass="10031">MEHYKKFNTKHFNPPTGKAAHMCLKILALQPPRQHIYASRYFGLHNGKAAYEIKTNILLTSDQTRRPAEFKHINKRRKRNQQGFP</sequence>
<dbReference type="EMBL" id="KK116327">
    <property type="protein sequence ID" value="KFM67446.1"/>
    <property type="molecule type" value="Genomic_DNA"/>
</dbReference>
<dbReference type="AlphaFoldDB" id="A0A087TQQ7"/>
<gene>
    <name evidence="1" type="ORF">X975_15658</name>
</gene>
<protein>
    <submittedName>
        <fullName evidence="1">Uncharacterized protein</fullName>
    </submittedName>
</protein>
<evidence type="ECO:0000313" key="1">
    <source>
        <dbReference type="EMBL" id="KFM67446.1"/>
    </source>
</evidence>
<organism evidence="1 2">
    <name type="scientific">Stegodyphus mimosarum</name>
    <name type="common">African social velvet spider</name>
    <dbReference type="NCBI Taxonomy" id="407821"/>
    <lineage>
        <taxon>Eukaryota</taxon>
        <taxon>Metazoa</taxon>
        <taxon>Ecdysozoa</taxon>
        <taxon>Arthropoda</taxon>
        <taxon>Chelicerata</taxon>
        <taxon>Arachnida</taxon>
        <taxon>Araneae</taxon>
        <taxon>Araneomorphae</taxon>
        <taxon>Entelegynae</taxon>
        <taxon>Eresoidea</taxon>
        <taxon>Eresidae</taxon>
        <taxon>Stegodyphus</taxon>
    </lineage>
</organism>
<feature type="non-terminal residue" evidence="1">
    <location>
        <position position="85"/>
    </location>
</feature>
<dbReference type="Proteomes" id="UP000054359">
    <property type="component" value="Unassembled WGS sequence"/>
</dbReference>
<reference evidence="1 2" key="1">
    <citation type="submission" date="2013-11" db="EMBL/GenBank/DDBJ databases">
        <title>Genome sequencing of Stegodyphus mimosarum.</title>
        <authorList>
            <person name="Bechsgaard J."/>
        </authorList>
    </citation>
    <scope>NUCLEOTIDE SEQUENCE [LARGE SCALE GENOMIC DNA]</scope>
</reference>
<name>A0A087TQQ7_STEMI</name>